<sequence length="919" mass="100798">MDDPGTWPPSPPPQAASAPPPMRVAVNRRRTGCRTCRQRKVKCDEDRPLCAQCRRGGRVCEWPQLNEERRARLPKRPNSTACVMCREKKLKCIGDLSVACHRCASLGIACVRQQVGLPGLSPSGTVPEAGVDAGQAISPGDSSNTSTIVPVATSPDFVVPSVYAASAVSAQPADLEHGIPTDTFPLPSRLTSSASTLPAPLHNVNVRHVQIQSPYPDSSPGRRQTPPRRSLVDASLETLQQSVIAAEPQAAAQLSDLPTGRELHDLVQLYFSTVHNFGYYSFIHQLHFNRLLAKNKVPKELTLIMIANALRFAGEVTPENLARADAWADAAIEVVLPRIYQGFGALQLMVLLLVQHYDLHRGNFTSAWLMGANCARMMQMMSLQTFDRTYPAELIARLRLSPLVTAESLRRIAWSTFYADTMVDGGRYGFHIIDEKFYRLQLPCDQASFLSVETVITEPLFPPGTGDPEEEAASSPAVIPQPSTPSTGALPAHQPRGPQSGPLDLSAYILRTAAVRRRALHFAFRSSHREQPVDRLAAELAAIEAAIARVISSLPRRFAFTQDNMFLHRDRLVSFLLLHILRHNLYVVAGRAALLVYHGNPERAPLIPPVRRSRIAHALPIAGLIAKGLEAGVTFDPQIGVQAYVALEILLFEPRRLTAIDPNVDPQAPELMEAIPHLLTAIREIAGRSEMVKQLHVEAVHRLLRCECRNPLTRADYDAFYSEYRLVGQAGQEAAEYDFRDFRQAKLERFRRGAGSSAQMARDESLLEYKIDAETAASSTVPSPRLDAADVREVFSAGASNTSHDHEYPYTTAVDVSPPSAAGINMGLASSPHPSLNHPLGPPPPPLLAPPIADNSALEDGFGSTIISSQMVQPWWCLTDSLNPPQPFVLDWSWLIDETGEPGSQTGDPAAFWNQLNRI</sequence>
<dbReference type="SUPFAM" id="SSF57701">
    <property type="entry name" value="Zn2/Cys6 DNA-binding domain"/>
    <property type="match status" value="2"/>
</dbReference>
<feature type="domain" description="Zn(2)-C6 fungal-type" evidence="7">
    <location>
        <begin position="32"/>
        <end position="62"/>
    </location>
</feature>
<dbReference type="PROSITE" id="PS50048">
    <property type="entry name" value="ZN2_CY6_FUNGAL_2"/>
    <property type="match status" value="2"/>
</dbReference>
<dbReference type="Pfam" id="PF00172">
    <property type="entry name" value="Zn_clus"/>
    <property type="match status" value="1"/>
</dbReference>
<keyword evidence="9" id="KW-1185">Reference proteome</keyword>
<evidence type="ECO:0000313" key="9">
    <source>
        <dbReference type="Proteomes" id="UP001642482"/>
    </source>
</evidence>
<comment type="subcellular location">
    <subcellularLocation>
        <location evidence="1">Nucleus</location>
    </subcellularLocation>
</comment>
<evidence type="ECO:0000256" key="3">
    <source>
        <dbReference type="ARBA" id="ARBA00023015"/>
    </source>
</evidence>
<gene>
    <name evidence="8" type="ORF">SEUCBS140593_000788</name>
</gene>
<keyword evidence="5" id="KW-0539">Nucleus</keyword>
<dbReference type="CDD" id="cd00067">
    <property type="entry name" value="GAL4"/>
    <property type="match status" value="2"/>
</dbReference>
<evidence type="ECO:0000256" key="1">
    <source>
        <dbReference type="ARBA" id="ARBA00004123"/>
    </source>
</evidence>
<feature type="region of interest" description="Disordered" evidence="6">
    <location>
        <begin position="1"/>
        <end position="21"/>
    </location>
</feature>
<dbReference type="InterPro" id="IPR036864">
    <property type="entry name" value="Zn2-C6_fun-type_DNA-bd_sf"/>
</dbReference>
<dbReference type="CDD" id="cd12148">
    <property type="entry name" value="fungal_TF_MHR"/>
    <property type="match status" value="1"/>
</dbReference>
<dbReference type="PANTHER" id="PTHR47338">
    <property type="entry name" value="ZN(II)2CYS6 TRANSCRIPTION FACTOR (EUROFUNG)-RELATED"/>
    <property type="match status" value="1"/>
</dbReference>
<accession>A0ABP0ASQ4</accession>
<reference evidence="8 9" key="1">
    <citation type="submission" date="2024-01" db="EMBL/GenBank/DDBJ databases">
        <authorList>
            <person name="Allen C."/>
            <person name="Tagirdzhanova G."/>
        </authorList>
    </citation>
    <scope>NUCLEOTIDE SEQUENCE [LARGE SCALE GENOMIC DNA]</scope>
</reference>
<dbReference type="Pfam" id="PF04082">
    <property type="entry name" value="Fungal_trans"/>
    <property type="match status" value="1"/>
</dbReference>
<dbReference type="InterPro" id="IPR007219">
    <property type="entry name" value="XnlR_reg_dom"/>
</dbReference>
<keyword evidence="4" id="KW-0804">Transcription</keyword>
<comment type="caution">
    <text evidence="8">The sequence shown here is derived from an EMBL/GenBank/DDBJ whole genome shotgun (WGS) entry which is preliminary data.</text>
</comment>
<dbReference type="EMBL" id="CAWUHD010000004">
    <property type="protein sequence ID" value="CAK7210304.1"/>
    <property type="molecule type" value="Genomic_DNA"/>
</dbReference>
<evidence type="ECO:0000313" key="8">
    <source>
        <dbReference type="EMBL" id="CAK7210304.1"/>
    </source>
</evidence>
<dbReference type="SMART" id="SM00066">
    <property type="entry name" value="GAL4"/>
    <property type="match status" value="2"/>
</dbReference>
<dbReference type="InterPro" id="IPR001138">
    <property type="entry name" value="Zn2Cys6_DnaBD"/>
</dbReference>
<evidence type="ECO:0000256" key="5">
    <source>
        <dbReference type="ARBA" id="ARBA00023242"/>
    </source>
</evidence>
<dbReference type="Proteomes" id="UP001642482">
    <property type="component" value="Unassembled WGS sequence"/>
</dbReference>
<proteinExistence type="predicted"/>
<evidence type="ECO:0000256" key="2">
    <source>
        <dbReference type="ARBA" id="ARBA00022723"/>
    </source>
</evidence>
<dbReference type="InterPro" id="IPR050815">
    <property type="entry name" value="TF_fung"/>
</dbReference>
<evidence type="ECO:0000259" key="7">
    <source>
        <dbReference type="PROSITE" id="PS50048"/>
    </source>
</evidence>
<protein>
    <recommendedName>
        <fullName evidence="7">Zn(2)-C6 fungal-type domain-containing protein</fullName>
    </recommendedName>
</protein>
<evidence type="ECO:0000256" key="6">
    <source>
        <dbReference type="SAM" id="MobiDB-lite"/>
    </source>
</evidence>
<evidence type="ECO:0000256" key="4">
    <source>
        <dbReference type="ARBA" id="ARBA00023163"/>
    </source>
</evidence>
<keyword evidence="2" id="KW-0479">Metal-binding</keyword>
<keyword evidence="3" id="KW-0805">Transcription regulation</keyword>
<dbReference type="PANTHER" id="PTHR47338:SF7">
    <property type="entry name" value="ZN(II)2CYS6 TRANSCRIPTION FACTOR (EUROFUNG)"/>
    <property type="match status" value="1"/>
</dbReference>
<feature type="domain" description="Zn(2)-C6 fungal-type" evidence="7">
    <location>
        <begin position="81"/>
        <end position="112"/>
    </location>
</feature>
<dbReference type="PROSITE" id="PS00463">
    <property type="entry name" value="ZN2_CY6_FUNGAL_1"/>
    <property type="match status" value="2"/>
</dbReference>
<feature type="region of interest" description="Disordered" evidence="6">
    <location>
        <begin position="460"/>
        <end position="501"/>
    </location>
</feature>
<dbReference type="Gene3D" id="4.10.240.10">
    <property type="entry name" value="Zn(2)-C6 fungal-type DNA-binding domain"/>
    <property type="match status" value="2"/>
</dbReference>
<organism evidence="8 9">
    <name type="scientific">Sporothrix eucalyptigena</name>
    <dbReference type="NCBI Taxonomy" id="1812306"/>
    <lineage>
        <taxon>Eukaryota</taxon>
        <taxon>Fungi</taxon>
        <taxon>Dikarya</taxon>
        <taxon>Ascomycota</taxon>
        <taxon>Pezizomycotina</taxon>
        <taxon>Sordariomycetes</taxon>
        <taxon>Sordariomycetidae</taxon>
        <taxon>Ophiostomatales</taxon>
        <taxon>Ophiostomataceae</taxon>
        <taxon>Sporothrix</taxon>
    </lineage>
</organism>
<name>A0ABP0ASQ4_9PEZI</name>